<feature type="chain" id="PRO_5046572050" evidence="1">
    <location>
        <begin position="23"/>
        <end position="54"/>
    </location>
</feature>
<comment type="caution">
    <text evidence="2">The sequence shown here is derived from an EMBL/GenBank/DDBJ whole genome shotgun (WGS) entry which is preliminary data.</text>
</comment>
<evidence type="ECO:0000256" key="1">
    <source>
        <dbReference type="SAM" id="SignalP"/>
    </source>
</evidence>
<evidence type="ECO:0000313" key="2">
    <source>
        <dbReference type="EMBL" id="CAG2060313.1"/>
    </source>
</evidence>
<feature type="signal peptide" evidence="1">
    <location>
        <begin position="1"/>
        <end position="22"/>
    </location>
</feature>
<reference evidence="2" key="1">
    <citation type="submission" date="2021-03" db="EMBL/GenBank/DDBJ databases">
        <authorList>
            <person name="Tran Van P."/>
        </authorList>
    </citation>
    <scope>NUCLEOTIDE SEQUENCE</scope>
</reference>
<protein>
    <submittedName>
        <fullName evidence="2">Uncharacterized protein</fullName>
    </submittedName>
</protein>
<dbReference type="EMBL" id="CAJPIN010012052">
    <property type="protein sequence ID" value="CAG2060313.1"/>
    <property type="molecule type" value="Genomic_DNA"/>
</dbReference>
<organism evidence="2 3">
    <name type="scientific">Timema podura</name>
    <name type="common">Walking stick</name>
    <dbReference type="NCBI Taxonomy" id="61482"/>
    <lineage>
        <taxon>Eukaryota</taxon>
        <taxon>Metazoa</taxon>
        <taxon>Ecdysozoa</taxon>
        <taxon>Arthropoda</taxon>
        <taxon>Hexapoda</taxon>
        <taxon>Insecta</taxon>
        <taxon>Pterygota</taxon>
        <taxon>Neoptera</taxon>
        <taxon>Polyneoptera</taxon>
        <taxon>Phasmatodea</taxon>
        <taxon>Timematodea</taxon>
        <taxon>Timematoidea</taxon>
        <taxon>Timematidae</taxon>
        <taxon>Timema</taxon>
    </lineage>
</organism>
<gene>
    <name evidence="2" type="ORF">TPAB3V08_LOCUS7270</name>
</gene>
<dbReference type="Proteomes" id="UP001153148">
    <property type="component" value="Unassembled WGS sequence"/>
</dbReference>
<accession>A0ABN7NX27</accession>
<evidence type="ECO:0000313" key="3">
    <source>
        <dbReference type="Proteomes" id="UP001153148"/>
    </source>
</evidence>
<keyword evidence="1" id="KW-0732">Signal</keyword>
<sequence>MRDHTLGNLLILLGMISFLTTAQDPHVSVDSSNPDPILFVTRGLKKFALDLLSV</sequence>
<keyword evidence="3" id="KW-1185">Reference proteome</keyword>
<name>A0ABN7NX27_TIMPD</name>
<feature type="non-terminal residue" evidence="2">
    <location>
        <position position="54"/>
    </location>
</feature>
<proteinExistence type="predicted"/>